<dbReference type="InterPro" id="IPR001138">
    <property type="entry name" value="Zn2Cys6_DnaBD"/>
</dbReference>
<dbReference type="Pfam" id="PF04082">
    <property type="entry name" value="Fungal_trans"/>
    <property type="match status" value="1"/>
</dbReference>
<dbReference type="GO" id="GO:0008270">
    <property type="term" value="F:zinc ion binding"/>
    <property type="evidence" value="ECO:0007669"/>
    <property type="project" value="InterPro"/>
</dbReference>
<dbReference type="CDD" id="cd00067">
    <property type="entry name" value="GAL4"/>
    <property type="match status" value="1"/>
</dbReference>
<reference evidence="1" key="1">
    <citation type="submission" date="2022-10" db="EMBL/GenBank/DDBJ databases">
        <authorList>
            <person name="Byrne P K."/>
        </authorList>
    </citation>
    <scope>NUCLEOTIDE SEQUENCE</scope>
    <source>
        <strain evidence="1">IFO1802</strain>
    </source>
</reference>
<name>A0AA35J9Y6_SACK1</name>
<dbReference type="CDD" id="cd12148">
    <property type="entry name" value="fungal_TF_MHR"/>
    <property type="match status" value="1"/>
</dbReference>
<dbReference type="SMART" id="SM00906">
    <property type="entry name" value="Fungal_trans"/>
    <property type="match status" value="1"/>
</dbReference>
<gene>
    <name evidence="1" type="primary">SKDI16G4510</name>
    <name evidence="1" type="ORF">SKDI_16G4510</name>
</gene>
<evidence type="ECO:0000313" key="2">
    <source>
        <dbReference type="Proteomes" id="UP001162087"/>
    </source>
</evidence>
<keyword evidence="2" id="KW-1185">Reference proteome</keyword>
<dbReference type="Proteomes" id="UP001162087">
    <property type="component" value="Chromosome 16"/>
</dbReference>
<dbReference type="InterPro" id="IPR036864">
    <property type="entry name" value="Zn2-C6_fun-type_DNA-bd_sf"/>
</dbReference>
<dbReference type="GO" id="GO:0006351">
    <property type="term" value="P:DNA-templated transcription"/>
    <property type="evidence" value="ECO:0007669"/>
    <property type="project" value="InterPro"/>
</dbReference>
<dbReference type="Pfam" id="PF00172">
    <property type="entry name" value="Zn_clus"/>
    <property type="match status" value="1"/>
</dbReference>
<organism evidence="1 2">
    <name type="scientific">Saccharomyces kudriavzevii (strain ATCC MYA-4449 / AS 2.2408 / CBS 8840 / NBRC 1802 / NCYC 2889)</name>
    <name type="common">Yeast</name>
    <dbReference type="NCBI Taxonomy" id="226230"/>
    <lineage>
        <taxon>Eukaryota</taxon>
        <taxon>Fungi</taxon>
        <taxon>Dikarya</taxon>
        <taxon>Ascomycota</taxon>
        <taxon>Saccharomycotina</taxon>
        <taxon>Saccharomycetes</taxon>
        <taxon>Saccharomycetales</taxon>
        <taxon>Saccharomycetaceae</taxon>
        <taxon>Saccharomyces</taxon>
    </lineage>
</organism>
<dbReference type="PROSITE" id="PS50048">
    <property type="entry name" value="ZN2_CY6_FUNGAL_2"/>
    <property type="match status" value="1"/>
</dbReference>
<dbReference type="OrthoDB" id="4356994at2759"/>
<accession>A0AA35J9Y6</accession>
<sequence>MKKLEFDRKNTLIRRSRKKPAKSCYFCRSRKLKCDRTRPLCGSCSSRSRKQCDYEENTSAEENQLRAKYSKCSKFEMARRIEELESHIAKQPQAYIHKEENPLNNMRYLSSKHNRHILYGPTSYRAILATQTDTFTKYREKIWKVLKLSRNSWKREHHYSTLSEISSIEAVSPQTDSQSVIESLCESLPTYETFQQHLADFFASNFYHSYQIVNEQKVLTDLQDCFVKGPKNCETGCHEITALTLDTKKNYYKVGVMTAIMCLASHPSKVPEAVEVFHKVLTSFVSAKVFYIERVEFLFLRYLYINVAGLDGGDQSHCIFLHGLTVDTAIHMGLNEDLRRLFVNENHPMEEIPYLKRLWLWILFTDVKISLSTGIPLRISDAFAEKACIENYSSPSDILLYKTTSKLRNIMEQIHAREISPNILLIIEDLKEFTRKVFKPLQFYLNTLNLDGNEFTQLQLWHTSLHMLASLSNLHALTCQEYNSTIFNTSILAPLNSLHLCFKVLEGYFELDNHNASSASPCISKKWPHLNSALFLVYVGAFRALIQIYTIFLQYMENKDIQSFTQTNMPIKSQSICSGDIEGPRDGCISLKDVFKEMGNIFDHIHQEKLRPLAQIWQNSYYFSIIVSMEKIGRKAFEKVLKHIDERRKIEEDTSEKNSTTISNDPEEFLMRFSENFAEDISGYSDDFFDTDIYGWSNFEDFFP</sequence>
<dbReference type="SUPFAM" id="SSF57701">
    <property type="entry name" value="Zn2/Cys6 DNA-binding domain"/>
    <property type="match status" value="1"/>
</dbReference>
<dbReference type="Gene3D" id="4.10.240.10">
    <property type="entry name" value="Zn(2)-C6 fungal-type DNA-binding domain"/>
    <property type="match status" value="1"/>
</dbReference>
<dbReference type="PANTHER" id="PTHR31405">
    <property type="entry name" value="TRANSCRIPTION FACTOR PDR8-RELATED"/>
    <property type="match status" value="1"/>
</dbReference>
<protein>
    <submittedName>
        <fullName evidence="1">Uncharacterized protein</fullName>
    </submittedName>
</protein>
<dbReference type="GO" id="GO:0003677">
    <property type="term" value="F:DNA binding"/>
    <property type="evidence" value="ECO:0007669"/>
    <property type="project" value="InterPro"/>
</dbReference>
<dbReference type="PROSITE" id="PS00463">
    <property type="entry name" value="ZN2_CY6_FUNGAL_1"/>
    <property type="match status" value="1"/>
</dbReference>
<dbReference type="GO" id="GO:0000981">
    <property type="term" value="F:DNA-binding transcription factor activity, RNA polymerase II-specific"/>
    <property type="evidence" value="ECO:0007669"/>
    <property type="project" value="InterPro"/>
</dbReference>
<evidence type="ECO:0000313" key="1">
    <source>
        <dbReference type="EMBL" id="CAI4054262.1"/>
    </source>
</evidence>
<dbReference type="InterPro" id="IPR007219">
    <property type="entry name" value="XnlR_reg_dom"/>
</dbReference>
<dbReference type="PANTHER" id="PTHR31405:SF8">
    <property type="entry name" value="TRANSCRIPTION FACTOR PDR8-RELATED"/>
    <property type="match status" value="1"/>
</dbReference>
<dbReference type="InterPro" id="IPR052693">
    <property type="entry name" value="Yeast_MDR_Regulatory"/>
</dbReference>
<dbReference type="GO" id="GO:0005634">
    <property type="term" value="C:nucleus"/>
    <property type="evidence" value="ECO:0007669"/>
    <property type="project" value="UniProtKB-SubCell"/>
</dbReference>
<dbReference type="EMBL" id="OX365911">
    <property type="protein sequence ID" value="CAI4054262.1"/>
    <property type="molecule type" value="Genomic_DNA"/>
</dbReference>
<dbReference type="SMART" id="SM00066">
    <property type="entry name" value="GAL4"/>
    <property type="match status" value="1"/>
</dbReference>
<proteinExistence type="predicted"/>